<keyword evidence="3" id="KW-1185">Reference proteome</keyword>
<evidence type="ECO:0000313" key="3">
    <source>
        <dbReference type="Proteomes" id="UP000651057"/>
    </source>
</evidence>
<dbReference type="Proteomes" id="UP000651057">
    <property type="component" value="Unassembled WGS sequence"/>
</dbReference>
<comment type="caution">
    <text evidence="2">The sequence shown here is derived from an EMBL/GenBank/DDBJ whole genome shotgun (WGS) entry which is preliminary data.</text>
</comment>
<dbReference type="RefSeq" id="WP_201923542.1">
    <property type="nucleotide sequence ID" value="NZ_BAABAX010000002.1"/>
</dbReference>
<dbReference type="EMBL" id="JAERQJ010000008">
    <property type="protein sequence ID" value="MBL0685443.1"/>
    <property type="molecule type" value="Genomic_DNA"/>
</dbReference>
<gene>
    <name evidence="2" type="ORF">JJQ60_18050</name>
</gene>
<evidence type="ECO:0000259" key="1">
    <source>
        <dbReference type="Pfam" id="PF20041"/>
    </source>
</evidence>
<dbReference type="Pfam" id="PF20041">
    <property type="entry name" value="DUF6443"/>
    <property type="match status" value="1"/>
</dbReference>
<feature type="domain" description="DUF6443" evidence="1">
    <location>
        <begin position="32"/>
        <end position="173"/>
    </location>
</feature>
<dbReference type="InterPro" id="IPR022385">
    <property type="entry name" value="Rhs_assc_core"/>
</dbReference>
<dbReference type="NCBIfam" id="TIGR03696">
    <property type="entry name" value="Rhs_assc_core"/>
    <property type="match status" value="1"/>
</dbReference>
<accession>A0A936ZVI5</accession>
<organism evidence="2 3">
    <name type="scientific">Aquimarina mytili</name>
    <dbReference type="NCBI Taxonomy" id="874423"/>
    <lineage>
        <taxon>Bacteria</taxon>
        <taxon>Pseudomonadati</taxon>
        <taxon>Bacteroidota</taxon>
        <taxon>Flavobacteriia</taxon>
        <taxon>Flavobacteriales</taxon>
        <taxon>Flavobacteriaceae</taxon>
        <taxon>Aquimarina</taxon>
    </lineage>
</organism>
<evidence type="ECO:0000313" key="2">
    <source>
        <dbReference type="EMBL" id="MBL0685443.1"/>
    </source>
</evidence>
<dbReference type="Gene3D" id="2.180.10.10">
    <property type="entry name" value="RHS repeat-associated core"/>
    <property type="match status" value="1"/>
</dbReference>
<sequence length="1172" mass="132904">MKKYIIVLFLILGIHTHAQQPVLSNENAVSSRSFQKEVKNPDIDVIEGRDVIEQVTYFDGLGRAKQRIAIRQSSNKKDIVTHIIYDALGRKSREYLPFETDGTIGSLRTGDLDEKTRMFYYNLFPDDFVDVTSANPYTEMEFENSPLNRVLKQGAPGEDWKLGSGHEIRTIYDTNIDEEVRRFHVELTSDYTPTLVLDGNYNSGELYKTITKDENWTSGKLNTIEEFTDKNERVLLKRNYAKIDGAVIAHDTYYVYDYYGNLTYTIPSKVDFTNGVSDIELAELCYQYRYDSRNRLVEKKIPGKGWECIAYNKLDQPIMSQDKRLKIAKQWLFSVYDAYGRVAYTGMDRGNAKSRTEIQTLADATGKQYVTKTATPNTYAGTTIYYTKDAYPGSFDAIHTINYYDDYVFDTDGITLPTTVYGEPVSTQTKTLSTGNKVLVLGTNKWITTLFGYDKKGRVIWSATKNNYLQTLDIAEMKLDFVGKVVETKATHTKGSNVPIVTIEKFTYDHLGRVIKQTHKVNDQEEEVIAQHTYDAIGQLTQKKVGEGITTAIGIEGLQNLDYQYNVRGWLKGINDVDNLGADLFGFRLHYNNPTTGTALYNGNISQQYWRSANTDNSLKNYAYSYDALNRLTGAVDNTGRYTVSGITYDRMGNILSFQRNGLQNGGVFNDMDQLTYSYDSGNKLLQVTDHGNKAYGFKDGTNINDDDFEYDDNGNMIIDRNSGITDIKYNYLNLPYQVTINGKMISYVYGANGVKQLKAVGNIYTNYAGNFIYENGKLQFFNHPEGYIEPTITSTGVEKYEYTYQYRDHLDNIRLSYADSDKDGIVTQTEIKEENNYYPYGLKHQGYNNVVAGRNHKFGFGGKEEQDEFGIEWIDITARNYNPALARWMNIDPLAEQMRRHSPYNYAFNNPIFFMDPDGMAPVGGYGESLETAEYYHINYESISNKDKCPSGDCETLPLPSDAFIAATFDRQAIREGIDDKLIEMTGKHIGDTSRGYNFVEGDARDYVNLISVSKSEGGGALATGKLYDFHGTPENVIISIDHRLIENGSEHLADIIIAGDNYERRLSWETTNENSTNINPKLGPVNLSKTGKFTNTQIQSFTSSLSSKETLKYVYNASIETTVNVSILYKGVWDSAANFTPSKSRSFKLKTFGSFRSRNRMRDSKGNLIK</sequence>
<dbReference type="InterPro" id="IPR045619">
    <property type="entry name" value="DUF6443"/>
</dbReference>
<proteinExistence type="predicted"/>
<reference evidence="2" key="1">
    <citation type="submission" date="2021-01" db="EMBL/GenBank/DDBJ databases">
        <authorList>
            <person name="Zhong Y.L."/>
        </authorList>
    </citation>
    <scope>NUCLEOTIDE SEQUENCE</scope>
    <source>
        <strain evidence="2">KCTC 23302</strain>
    </source>
</reference>
<name>A0A936ZVI5_9FLAO</name>
<dbReference type="AlphaFoldDB" id="A0A936ZVI5"/>
<protein>
    <submittedName>
        <fullName evidence="2">Type IV secretion protein Rhs</fullName>
    </submittedName>
</protein>